<gene>
    <name evidence="2" type="ORF">JD276_06645</name>
</gene>
<feature type="transmembrane region" description="Helical" evidence="1">
    <location>
        <begin position="131"/>
        <end position="148"/>
    </location>
</feature>
<evidence type="ECO:0008006" key="4">
    <source>
        <dbReference type="Google" id="ProtNLM"/>
    </source>
</evidence>
<feature type="transmembrane region" description="Helical" evidence="1">
    <location>
        <begin position="21"/>
        <end position="39"/>
    </location>
</feature>
<evidence type="ECO:0000313" key="3">
    <source>
        <dbReference type="Proteomes" id="UP000608530"/>
    </source>
</evidence>
<feature type="transmembrane region" description="Helical" evidence="1">
    <location>
        <begin position="77"/>
        <end position="94"/>
    </location>
</feature>
<keyword evidence="1" id="KW-0812">Transmembrane</keyword>
<dbReference type="Proteomes" id="UP000608530">
    <property type="component" value="Unassembled WGS sequence"/>
</dbReference>
<name>A0A934UV01_9MICO</name>
<sequence>MVSSESTAGRSTHPDSPRGAKLTRALLLLAAGLVIAFTATMHEQVGFDRAIVGISLGAIAAAHLHAWIVAGSGRRDAVTLLLALAALVSALMLTTLQTPIAFAVLVAAWALCSGVLEFLGTTLQLRDRRDSILMGATGLLLALLVILVREDQVAVVGFFGAYGIVAGVFLGISAFDGRAVRAEQRADEAIDPAAAPQS</sequence>
<comment type="caution">
    <text evidence="2">The sequence shown here is derived from an EMBL/GenBank/DDBJ whole genome shotgun (WGS) entry which is preliminary data.</text>
</comment>
<feature type="transmembrane region" description="Helical" evidence="1">
    <location>
        <begin position="154"/>
        <end position="175"/>
    </location>
</feature>
<feature type="transmembrane region" description="Helical" evidence="1">
    <location>
        <begin position="51"/>
        <end position="70"/>
    </location>
</feature>
<keyword evidence="1" id="KW-1133">Transmembrane helix</keyword>
<dbReference type="AlphaFoldDB" id="A0A934UV01"/>
<proteinExistence type="predicted"/>
<accession>A0A934UV01</accession>
<reference evidence="2" key="1">
    <citation type="submission" date="2020-12" db="EMBL/GenBank/DDBJ databases">
        <title>Leucobacter sp. CAS1, isolated from Chromium sludge.</title>
        <authorList>
            <person name="Xu Z."/>
        </authorList>
    </citation>
    <scope>NUCLEOTIDE SEQUENCE</scope>
    <source>
        <strain evidence="2">CSA1</strain>
    </source>
</reference>
<organism evidence="2 3">
    <name type="scientific">Leucobacter chromiisoli</name>
    <dbReference type="NCBI Taxonomy" id="2796471"/>
    <lineage>
        <taxon>Bacteria</taxon>
        <taxon>Bacillati</taxon>
        <taxon>Actinomycetota</taxon>
        <taxon>Actinomycetes</taxon>
        <taxon>Micrococcales</taxon>
        <taxon>Microbacteriaceae</taxon>
        <taxon>Leucobacter</taxon>
    </lineage>
</organism>
<dbReference type="EMBL" id="JAEHOH010000008">
    <property type="protein sequence ID" value="MBK0418713.1"/>
    <property type="molecule type" value="Genomic_DNA"/>
</dbReference>
<evidence type="ECO:0000313" key="2">
    <source>
        <dbReference type="EMBL" id="MBK0418713.1"/>
    </source>
</evidence>
<dbReference type="RefSeq" id="WP_200114883.1">
    <property type="nucleotide sequence ID" value="NZ_JAEHOH010000008.1"/>
</dbReference>
<keyword evidence="1" id="KW-0472">Membrane</keyword>
<feature type="transmembrane region" description="Helical" evidence="1">
    <location>
        <begin position="100"/>
        <end position="119"/>
    </location>
</feature>
<protein>
    <recommendedName>
        <fullName evidence="4">HdeD family acid-resistance protein</fullName>
    </recommendedName>
</protein>
<evidence type="ECO:0000256" key="1">
    <source>
        <dbReference type="SAM" id="Phobius"/>
    </source>
</evidence>
<keyword evidence="3" id="KW-1185">Reference proteome</keyword>